<dbReference type="InterPro" id="IPR036271">
    <property type="entry name" value="Tet_transcr_reg_TetR-rel_C_sf"/>
</dbReference>
<accession>A0A6J7UW15</accession>
<gene>
    <name evidence="5" type="ORF">UFOPK4347_01685</name>
</gene>
<name>A0A6J7UW15_9ZZZZ</name>
<proteinExistence type="predicted"/>
<protein>
    <submittedName>
        <fullName evidence="5">Unannotated protein</fullName>
    </submittedName>
</protein>
<dbReference type="AlphaFoldDB" id="A0A6J7UW15"/>
<dbReference type="GO" id="GO:0003700">
    <property type="term" value="F:DNA-binding transcription factor activity"/>
    <property type="evidence" value="ECO:0007669"/>
    <property type="project" value="TreeGrafter"/>
</dbReference>
<dbReference type="SUPFAM" id="SSF48498">
    <property type="entry name" value="Tetracyclin repressor-like, C-terminal domain"/>
    <property type="match status" value="1"/>
</dbReference>
<evidence type="ECO:0000259" key="4">
    <source>
        <dbReference type="PROSITE" id="PS50977"/>
    </source>
</evidence>
<dbReference type="InterPro" id="IPR001647">
    <property type="entry name" value="HTH_TetR"/>
</dbReference>
<evidence type="ECO:0000256" key="2">
    <source>
        <dbReference type="ARBA" id="ARBA00023125"/>
    </source>
</evidence>
<keyword evidence="2" id="KW-0238">DNA-binding</keyword>
<dbReference type="Pfam" id="PF00440">
    <property type="entry name" value="TetR_N"/>
    <property type="match status" value="1"/>
</dbReference>
<dbReference type="PRINTS" id="PR00455">
    <property type="entry name" value="HTHTETR"/>
</dbReference>
<dbReference type="InterPro" id="IPR050109">
    <property type="entry name" value="HTH-type_TetR-like_transc_reg"/>
</dbReference>
<evidence type="ECO:0000256" key="3">
    <source>
        <dbReference type="ARBA" id="ARBA00023163"/>
    </source>
</evidence>
<evidence type="ECO:0000313" key="5">
    <source>
        <dbReference type="EMBL" id="CAB5068107.1"/>
    </source>
</evidence>
<feature type="domain" description="HTH tetR-type" evidence="4">
    <location>
        <begin position="5"/>
        <end position="65"/>
    </location>
</feature>
<reference evidence="5" key="1">
    <citation type="submission" date="2020-05" db="EMBL/GenBank/DDBJ databases">
        <authorList>
            <person name="Chiriac C."/>
            <person name="Salcher M."/>
            <person name="Ghai R."/>
            <person name="Kavagutti S V."/>
        </authorList>
    </citation>
    <scope>NUCLEOTIDE SEQUENCE</scope>
</reference>
<dbReference type="InterPro" id="IPR009057">
    <property type="entry name" value="Homeodomain-like_sf"/>
</dbReference>
<dbReference type="EMBL" id="CAFBQU010000083">
    <property type="protein sequence ID" value="CAB5068107.1"/>
    <property type="molecule type" value="Genomic_DNA"/>
</dbReference>
<organism evidence="5">
    <name type="scientific">freshwater metagenome</name>
    <dbReference type="NCBI Taxonomy" id="449393"/>
    <lineage>
        <taxon>unclassified sequences</taxon>
        <taxon>metagenomes</taxon>
        <taxon>ecological metagenomes</taxon>
    </lineage>
</organism>
<dbReference type="Gene3D" id="1.10.10.60">
    <property type="entry name" value="Homeodomain-like"/>
    <property type="match status" value="1"/>
</dbReference>
<sequence length="198" mass="22221">MAVGEDTRSRILDAAIEMMDAGGEASIRVAVIAKKLDIAEPSIYHHFTNRAALVEAAYVEWYWRCLKIQVPMDAIMSLVETKEEYVRAIVKSLTWSYQKDRHAARAVRISVLGAAQRNPQLALAINAINRKFLGSLADSMREAQKRKWISSNRDPLATAYWIHGQILGRVVAEMDAGVVDLEHWDALSFEMVHTILGS</sequence>
<dbReference type="SUPFAM" id="SSF46689">
    <property type="entry name" value="Homeodomain-like"/>
    <property type="match status" value="1"/>
</dbReference>
<evidence type="ECO:0000256" key="1">
    <source>
        <dbReference type="ARBA" id="ARBA00023015"/>
    </source>
</evidence>
<dbReference type="PROSITE" id="PS50977">
    <property type="entry name" value="HTH_TETR_2"/>
    <property type="match status" value="1"/>
</dbReference>
<dbReference type="GO" id="GO:0000976">
    <property type="term" value="F:transcription cis-regulatory region binding"/>
    <property type="evidence" value="ECO:0007669"/>
    <property type="project" value="TreeGrafter"/>
</dbReference>
<keyword evidence="1" id="KW-0805">Transcription regulation</keyword>
<dbReference type="PANTHER" id="PTHR30055:SF234">
    <property type="entry name" value="HTH-TYPE TRANSCRIPTIONAL REGULATOR BETI"/>
    <property type="match status" value="1"/>
</dbReference>
<dbReference type="Gene3D" id="1.10.357.10">
    <property type="entry name" value="Tetracycline Repressor, domain 2"/>
    <property type="match status" value="1"/>
</dbReference>
<dbReference type="PANTHER" id="PTHR30055">
    <property type="entry name" value="HTH-TYPE TRANSCRIPTIONAL REGULATOR RUTR"/>
    <property type="match status" value="1"/>
</dbReference>
<keyword evidence="3" id="KW-0804">Transcription</keyword>